<dbReference type="SUPFAM" id="SSF50249">
    <property type="entry name" value="Nucleic acid-binding proteins"/>
    <property type="match status" value="2"/>
</dbReference>
<dbReference type="RefSeq" id="YP_009455869.1">
    <property type="nucleotide sequence ID" value="NC_036804.1"/>
</dbReference>
<keyword evidence="5" id="KW-0934">Plastid</keyword>
<keyword evidence="3" id="KW-0687">Ribonucleoprotein</keyword>
<dbReference type="PANTHER" id="PTHR10724">
    <property type="entry name" value="30S RIBOSOMAL PROTEIN S1"/>
    <property type="match status" value="1"/>
</dbReference>
<evidence type="ECO:0000313" key="5">
    <source>
        <dbReference type="EMBL" id="AQZ25085.1"/>
    </source>
</evidence>
<dbReference type="Pfam" id="PF00575">
    <property type="entry name" value="S1"/>
    <property type="match status" value="1"/>
</dbReference>
<reference evidence="5" key="1">
    <citation type="journal article" date="2017" name="Mar. Biotechnol.">
        <title>Plastid Genome of Dictyopteris divaricata (Dictyotales, Phaeophyceae): Understanding the Evolution of Plastid Genomes in Brown Algae.</title>
        <authorList>
            <person name="Liu F."/>
            <person name="Jin Z."/>
            <person name="Wang Y."/>
            <person name="Bi Y."/>
            <person name="Melton J.T.III."/>
        </authorList>
    </citation>
    <scope>NUCLEOTIDE SEQUENCE</scope>
</reference>
<dbReference type="GO" id="GO:0006412">
    <property type="term" value="P:translation"/>
    <property type="evidence" value="ECO:0007669"/>
    <property type="project" value="TreeGrafter"/>
</dbReference>
<evidence type="ECO:0000259" key="4">
    <source>
        <dbReference type="PROSITE" id="PS50126"/>
    </source>
</evidence>
<evidence type="ECO:0000256" key="3">
    <source>
        <dbReference type="ARBA" id="ARBA00023274"/>
    </source>
</evidence>
<protein>
    <submittedName>
        <fullName evidence="5">30S ribosomal protein S1</fullName>
    </submittedName>
</protein>
<comment type="similarity">
    <text evidence="1">Belongs to the bacterial ribosomal protein bS1 family.</text>
</comment>
<dbReference type="GO" id="GO:1990904">
    <property type="term" value="C:ribonucleoprotein complex"/>
    <property type="evidence" value="ECO:0007669"/>
    <property type="project" value="UniProtKB-KW"/>
</dbReference>
<accession>A0A2I4Q389</accession>
<dbReference type="GO" id="GO:0003735">
    <property type="term" value="F:structural constituent of ribosome"/>
    <property type="evidence" value="ECO:0007669"/>
    <property type="project" value="TreeGrafter"/>
</dbReference>
<dbReference type="EMBL" id="KY433579">
    <property type="protein sequence ID" value="AQZ25085.1"/>
    <property type="molecule type" value="Genomic_DNA"/>
</dbReference>
<dbReference type="PROSITE" id="PS50126">
    <property type="entry name" value="S1"/>
    <property type="match status" value="1"/>
</dbReference>
<dbReference type="AlphaFoldDB" id="A0A2I4Q389"/>
<dbReference type="PANTHER" id="PTHR10724:SF7">
    <property type="entry name" value="SMALL RIBOSOMAL SUBUNIT PROTEIN BS1C"/>
    <property type="match status" value="1"/>
</dbReference>
<evidence type="ECO:0000256" key="1">
    <source>
        <dbReference type="ARBA" id="ARBA00006767"/>
    </source>
</evidence>
<dbReference type="InterPro" id="IPR012340">
    <property type="entry name" value="NA-bd_OB-fold"/>
</dbReference>
<dbReference type="Gene3D" id="2.40.50.140">
    <property type="entry name" value="Nucleic acid-binding proteins"/>
    <property type="match status" value="2"/>
</dbReference>
<dbReference type="GeneID" id="35656137"/>
<dbReference type="InterPro" id="IPR050437">
    <property type="entry name" value="Ribos_protein_bS1-like"/>
</dbReference>
<organism evidence="5">
    <name type="scientific">Dictyopteris divaricata</name>
    <dbReference type="NCBI Taxonomy" id="156996"/>
    <lineage>
        <taxon>Eukaryota</taxon>
        <taxon>Sar</taxon>
        <taxon>Stramenopiles</taxon>
        <taxon>Ochrophyta</taxon>
        <taxon>PX clade</taxon>
        <taxon>Phaeophyceae</taxon>
        <taxon>Dictyotales</taxon>
        <taxon>Dictyotaceae</taxon>
        <taxon>Dictyopteris</taxon>
    </lineage>
</organism>
<keyword evidence="5" id="KW-0150">Chloroplast</keyword>
<keyword evidence="2 5" id="KW-0689">Ribosomal protein</keyword>
<sequence length="268" mass="31253">MVTSNFEFNKFALLLSKYDYKVKQYDILAGVVIGLETTHALVDIGLKKVAFLPLQEIYVKVPNEPKEVLDMNFVGEFLILYLNKRTNQTIVSLKQIHSLYLWERLKQIDLKNTIIYAKSEHSIGRGKILDFNGLKLYALNLHIPKYYRRKREKRFFIPFKFLEIKDFLHVVQVNAKLALFNKSSINLKLNETYKGTIISIKIFGIFINLLGLQCLLHISEISRKKLLDLTEFYKPGEQIQVQILYKDIGQGKVFLTLKEVNSIPPRQL</sequence>
<gene>
    <name evidence="5" type="primary">rps1</name>
</gene>
<dbReference type="GO" id="GO:0005840">
    <property type="term" value="C:ribosome"/>
    <property type="evidence" value="ECO:0007669"/>
    <property type="project" value="UniProtKB-KW"/>
</dbReference>
<dbReference type="SMART" id="SM00316">
    <property type="entry name" value="S1"/>
    <property type="match status" value="2"/>
</dbReference>
<name>A0A2I4Q389_9PHAE</name>
<dbReference type="GO" id="GO:0003729">
    <property type="term" value="F:mRNA binding"/>
    <property type="evidence" value="ECO:0007669"/>
    <property type="project" value="TreeGrafter"/>
</dbReference>
<proteinExistence type="inferred from homology"/>
<geneLocation type="chloroplast" evidence="5"/>
<feature type="domain" description="S1 motif" evidence="4">
    <location>
        <begin position="190"/>
        <end position="258"/>
    </location>
</feature>
<evidence type="ECO:0000256" key="2">
    <source>
        <dbReference type="ARBA" id="ARBA00022980"/>
    </source>
</evidence>
<dbReference type="InterPro" id="IPR003029">
    <property type="entry name" value="S1_domain"/>
</dbReference>